<comment type="subcellular location">
    <subcellularLocation>
        <location evidence="1">Cell projection</location>
        <location evidence="1">Cilium</location>
    </subcellularLocation>
</comment>
<keyword evidence="6" id="KW-0966">Cell projection</keyword>
<evidence type="ECO:0000256" key="2">
    <source>
        <dbReference type="ARBA" id="ARBA00006453"/>
    </source>
</evidence>
<dbReference type="GO" id="GO:0070840">
    <property type="term" value="F:dynein complex binding"/>
    <property type="evidence" value="ECO:0007669"/>
    <property type="project" value="TreeGrafter"/>
</dbReference>
<keyword evidence="4" id="KW-0677">Repeat</keyword>
<evidence type="ECO:0000256" key="6">
    <source>
        <dbReference type="ARBA" id="ARBA00023273"/>
    </source>
</evidence>
<dbReference type="PANTHER" id="PTHR45973">
    <property type="entry name" value="PROTEIN PHOSPHATASE 1 REGULATORY SUBUNIT SDS22-RELATED"/>
    <property type="match status" value="1"/>
</dbReference>
<dbReference type="GO" id="GO:0005930">
    <property type="term" value="C:axoneme"/>
    <property type="evidence" value="ECO:0007669"/>
    <property type="project" value="TreeGrafter"/>
</dbReference>
<reference evidence="8" key="1">
    <citation type="submission" date="2020-04" db="EMBL/GenBank/DDBJ databases">
        <authorList>
            <person name="Alioto T."/>
            <person name="Alioto T."/>
            <person name="Gomez Garrido J."/>
        </authorList>
    </citation>
    <scope>NUCLEOTIDE SEQUENCE</scope>
    <source>
        <strain evidence="8">A484AB</strain>
    </source>
</reference>
<dbReference type="SUPFAM" id="SSF52075">
    <property type="entry name" value="Outer arm dynein light chain 1"/>
    <property type="match status" value="1"/>
</dbReference>
<dbReference type="OrthoDB" id="1904536at2759"/>
<evidence type="ECO:0000313" key="9">
    <source>
        <dbReference type="Proteomes" id="UP001152795"/>
    </source>
</evidence>
<organism evidence="8 9">
    <name type="scientific">Paramuricea clavata</name>
    <name type="common">Red gorgonian</name>
    <name type="synonym">Violescent sea-whip</name>
    <dbReference type="NCBI Taxonomy" id="317549"/>
    <lineage>
        <taxon>Eukaryota</taxon>
        <taxon>Metazoa</taxon>
        <taxon>Cnidaria</taxon>
        <taxon>Anthozoa</taxon>
        <taxon>Octocorallia</taxon>
        <taxon>Malacalcyonacea</taxon>
        <taxon>Plexauridae</taxon>
        <taxon>Paramuricea</taxon>
    </lineage>
</organism>
<gene>
    <name evidence="8" type="ORF">PACLA_8A024315</name>
</gene>
<accession>A0A7D9E756</accession>
<evidence type="ECO:0000256" key="7">
    <source>
        <dbReference type="SAM" id="MobiDB-lite"/>
    </source>
</evidence>
<dbReference type="Gene3D" id="3.80.10.10">
    <property type="entry name" value="Ribonuclease Inhibitor"/>
    <property type="match status" value="2"/>
</dbReference>
<feature type="compositionally biased region" description="Basic and acidic residues" evidence="7">
    <location>
        <begin position="278"/>
        <end position="290"/>
    </location>
</feature>
<evidence type="ECO:0000256" key="4">
    <source>
        <dbReference type="ARBA" id="ARBA00022737"/>
    </source>
</evidence>
<dbReference type="GO" id="GO:0035082">
    <property type="term" value="P:axoneme assembly"/>
    <property type="evidence" value="ECO:0007669"/>
    <property type="project" value="TreeGrafter"/>
</dbReference>
<dbReference type="InterPro" id="IPR032675">
    <property type="entry name" value="LRR_dom_sf"/>
</dbReference>
<dbReference type="FunFam" id="3.80.10.10:FF:000166">
    <property type="entry name" value="Dynein assembly factor 1, axonemal"/>
    <property type="match status" value="1"/>
</dbReference>
<dbReference type="SMART" id="SM00365">
    <property type="entry name" value="LRR_SD22"/>
    <property type="match status" value="4"/>
</dbReference>
<evidence type="ECO:0000256" key="1">
    <source>
        <dbReference type="ARBA" id="ARBA00004138"/>
    </source>
</evidence>
<feature type="compositionally biased region" description="Basic and acidic residues" evidence="7">
    <location>
        <begin position="310"/>
        <end position="328"/>
    </location>
</feature>
<dbReference type="Pfam" id="PF14580">
    <property type="entry name" value="LRR_9"/>
    <property type="match status" value="1"/>
</dbReference>
<dbReference type="AlphaFoldDB" id="A0A7D9E756"/>
<keyword evidence="9" id="KW-1185">Reference proteome</keyword>
<name>A0A7D9E756_PARCT</name>
<dbReference type="InterPro" id="IPR001611">
    <property type="entry name" value="Leu-rich_rpt"/>
</dbReference>
<comment type="caution">
    <text evidence="8">The sequence shown here is derived from an EMBL/GenBank/DDBJ whole genome shotgun (WGS) entry which is preliminary data.</text>
</comment>
<dbReference type="Proteomes" id="UP001152795">
    <property type="component" value="Unassembled WGS sequence"/>
</dbReference>
<dbReference type="EMBL" id="CACRXK020003810">
    <property type="protein sequence ID" value="CAB4000326.1"/>
    <property type="molecule type" value="Genomic_DNA"/>
</dbReference>
<feature type="region of interest" description="Disordered" evidence="7">
    <location>
        <begin position="278"/>
        <end position="329"/>
    </location>
</feature>
<keyword evidence="3" id="KW-0433">Leucine-rich repeat</keyword>
<evidence type="ECO:0000256" key="3">
    <source>
        <dbReference type="ARBA" id="ARBA00022614"/>
    </source>
</evidence>
<dbReference type="PANTHER" id="PTHR45973:SF9">
    <property type="entry name" value="LEUCINE-RICH REPEAT-CONTAINING PROTEIN 46"/>
    <property type="match status" value="1"/>
</dbReference>
<proteinExistence type="inferred from homology"/>
<dbReference type="PROSITE" id="PS51450">
    <property type="entry name" value="LRR"/>
    <property type="match status" value="4"/>
</dbReference>
<keyword evidence="5" id="KW-0969">Cilium</keyword>
<evidence type="ECO:0000256" key="5">
    <source>
        <dbReference type="ARBA" id="ARBA00023069"/>
    </source>
</evidence>
<evidence type="ECO:0000313" key="8">
    <source>
        <dbReference type="EMBL" id="CAB4000326.1"/>
    </source>
</evidence>
<dbReference type="FunFam" id="3.80.10.10:FF:000331">
    <property type="entry name" value="Dynein assembly factor 1, axonemal homolog"/>
    <property type="match status" value="1"/>
</dbReference>
<dbReference type="InterPro" id="IPR050576">
    <property type="entry name" value="Cilia_flagella_integrity"/>
</dbReference>
<sequence length="343" mass="40124">MPSLTEETGGQTVCEQNLKGDEDKYPRMTRKALLDICKQHKLYRTPYLNDVLYLHFKGFCRIENLEDYTGLKCLWLESNGIRTIEGLDNQTELRCLYLHQNLIEKLENLDHLPLLDTLNVSNNSIKKIENIACLPKLNTLQIAHNRLKSVEDVDELRKCEYLSVLDLSHNQLDDPEILDVFSAMAKVSVINLIGNPVIKKIKHYRKQMILKVKNLKYLDDRPVFPKERACTEAWERGGIEAEKEERELWLSRERRKIMDSVNALAEIRERNRREQEHEILDENRDKEKTAEGTPIFKLDNEDVEREIEETDKKDSESPHNDDKIELKTNSDGINIINQLAIYI</sequence>
<protein>
    <submittedName>
        <fullName evidence="8">Dynein assembly factor 1, axonemal</fullName>
    </submittedName>
</protein>
<comment type="similarity">
    <text evidence="2">Belongs to the DNAAF1 family.</text>
</comment>